<organism evidence="2 3">
    <name type="scientific">Diaporthe vaccinii</name>
    <dbReference type="NCBI Taxonomy" id="105482"/>
    <lineage>
        <taxon>Eukaryota</taxon>
        <taxon>Fungi</taxon>
        <taxon>Dikarya</taxon>
        <taxon>Ascomycota</taxon>
        <taxon>Pezizomycotina</taxon>
        <taxon>Sordariomycetes</taxon>
        <taxon>Sordariomycetidae</taxon>
        <taxon>Diaporthales</taxon>
        <taxon>Diaporthaceae</taxon>
        <taxon>Diaporthe</taxon>
        <taxon>Diaporthe eres species complex</taxon>
    </lineage>
</organism>
<dbReference type="Gene3D" id="3.40.50.720">
    <property type="entry name" value="NAD(P)-binding Rossmann-like Domain"/>
    <property type="match status" value="1"/>
</dbReference>
<feature type="region of interest" description="Disordered" evidence="1">
    <location>
        <begin position="131"/>
        <end position="154"/>
    </location>
</feature>
<gene>
    <name evidence="2" type="ORF">FJTKL_15623</name>
</gene>
<proteinExistence type="predicted"/>
<accession>A0ABR4F7T4</accession>
<protein>
    <recommendedName>
        <fullName evidence="4">DJ-1/PfpI domain-containing protein</fullName>
    </recommendedName>
</protein>
<dbReference type="SUPFAM" id="SSF52283">
    <property type="entry name" value="Formate/glycerate dehydrogenase catalytic domain-like"/>
    <property type="match status" value="1"/>
</dbReference>
<dbReference type="Proteomes" id="UP001600888">
    <property type="component" value="Unassembled WGS sequence"/>
</dbReference>
<feature type="region of interest" description="Disordered" evidence="1">
    <location>
        <begin position="1"/>
        <end position="29"/>
    </location>
</feature>
<comment type="caution">
    <text evidence="2">The sequence shown here is derived from an EMBL/GenBank/DDBJ whole genome shotgun (WGS) entry which is preliminary data.</text>
</comment>
<evidence type="ECO:0008006" key="4">
    <source>
        <dbReference type="Google" id="ProtNLM"/>
    </source>
</evidence>
<evidence type="ECO:0000313" key="2">
    <source>
        <dbReference type="EMBL" id="KAL2290576.1"/>
    </source>
</evidence>
<feature type="region of interest" description="Disordered" evidence="1">
    <location>
        <begin position="66"/>
        <end position="115"/>
    </location>
</feature>
<evidence type="ECO:0000256" key="1">
    <source>
        <dbReference type="SAM" id="MobiDB-lite"/>
    </source>
</evidence>
<reference evidence="2 3" key="1">
    <citation type="submission" date="2024-03" db="EMBL/GenBank/DDBJ databases">
        <title>A high-quality draft genome sequence of Diaporthe vaccinii, a causative agent of upright dieback and viscid rot disease in cranberry plants.</title>
        <authorList>
            <person name="Sarrasin M."/>
            <person name="Lang B.F."/>
            <person name="Burger G."/>
        </authorList>
    </citation>
    <scope>NUCLEOTIDE SEQUENCE [LARGE SCALE GENOMIC DNA]</scope>
    <source>
        <strain evidence="2 3">IS7</strain>
    </source>
</reference>
<evidence type="ECO:0000313" key="3">
    <source>
        <dbReference type="Proteomes" id="UP001600888"/>
    </source>
</evidence>
<sequence>MPEKRPPTPCQQAGGVRQAKQADPEGPTSFLIEQQAANRPYPLLNLVIALSGLIVSYPDQPPSLSLALSQRRPSSQDYKISSPACVDTVPRPSQSKSPPPSYSLSSIEPHNPSKCRGLSSVASASAVSSLRNSSRSGGVTSRQAAANSSALPGSLCRSKLGPTMSIRSLTGFPREKVKVLMVLYDGGKHAEEVPGLLGTTQNELGIRKWLEDQGHTLVTTSDKEGENSTFDKELVDAEIIITTP</sequence>
<feature type="compositionally biased region" description="Polar residues" evidence="1">
    <location>
        <begin position="140"/>
        <end position="151"/>
    </location>
</feature>
<keyword evidence="3" id="KW-1185">Reference proteome</keyword>
<dbReference type="EMBL" id="JBAWTH010000009">
    <property type="protein sequence ID" value="KAL2290576.1"/>
    <property type="molecule type" value="Genomic_DNA"/>
</dbReference>
<name>A0ABR4F7T4_9PEZI</name>
<feature type="compositionally biased region" description="Polar residues" evidence="1">
    <location>
        <begin position="66"/>
        <end position="79"/>
    </location>
</feature>
<feature type="compositionally biased region" description="Low complexity" evidence="1">
    <location>
        <begin position="90"/>
        <end position="109"/>
    </location>
</feature>